<dbReference type="AlphaFoldDB" id="A0A543IPZ0"/>
<evidence type="ECO:0000313" key="2">
    <source>
        <dbReference type="Proteomes" id="UP000319213"/>
    </source>
</evidence>
<dbReference type="OrthoDB" id="3537437at2"/>
<sequence>MGQIPGAGPYEQVAATLRDEFAAVHPAATVMRCVDAARYGALEVVGHAHPVLVERIARRHLQVLAMGATGRR</sequence>
<reference evidence="1 2" key="1">
    <citation type="submission" date="2019-06" db="EMBL/GenBank/DDBJ databases">
        <title>Sequencing the genomes of 1000 actinobacteria strains.</title>
        <authorList>
            <person name="Klenk H.-P."/>
        </authorList>
    </citation>
    <scope>NUCLEOTIDE SEQUENCE [LARGE SCALE GENOMIC DNA]</scope>
    <source>
        <strain evidence="1 2">DSM 43186</strain>
    </source>
</reference>
<dbReference type="RefSeq" id="WP_142262156.1">
    <property type="nucleotide sequence ID" value="NZ_BMPV01000002.1"/>
</dbReference>
<dbReference type="Proteomes" id="UP000319213">
    <property type="component" value="Unassembled WGS sequence"/>
</dbReference>
<comment type="caution">
    <text evidence="1">The sequence shown here is derived from an EMBL/GenBank/DDBJ whole genome shotgun (WGS) entry which is preliminary data.</text>
</comment>
<dbReference type="EMBL" id="VFPQ01000002">
    <property type="protein sequence ID" value="TQM72619.1"/>
    <property type="molecule type" value="Genomic_DNA"/>
</dbReference>
<dbReference type="Gene3D" id="1.10.8.1060">
    <property type="entry name" value="Corynebacterium glutamicum thioredoxin-dependent arsenate reductase, N-terminal domain"/>
    <property type="match status" value="1"/>
</dbReference>
<accession>A0A543IPZ0</accession>
<gene>
    <name evidence="1" type="ORF">FHX40_4769</name>
</gene>
<name>A0A543IPZ0_9ACTN</name>
<protein>
    <submittedName>
        <fullName evidence="1">Uncharacterized protein</fullName>
    </submittedName>
</protein>
<organism evidence="1 2">
    <name type="scientific">Thermopolyspora flexuosa</name>
    <dbReference type="NCBI Taxonomy" id="103836"/>
    <lineage>
        <taxon>Bacteria</taxon>
        <taxon>Bacillati</taxon>
        <taxon>Actinomycetota</taxon>
        <taxon>Actinomycetes</taxon>
        <taxon>Streptosporangiales</taxon>
        <taxon>Streptosporangiaceae</taxon>
        <taxon>Thermopolyspora</taxon>
    </lineage>
</organism>
<proteinExistence type="predicted"/>
<evidence type="ECO:0000313" key="1">
    <source>
        <dbReference type="EMBL" id="TQM72619.1"/>
    </source>
</evidence>
<keyword evidence="2" id="KW-1185">Reference proteome</keyword>